<dbReference type="PANTHER" id="PTHR31698:SF12">
    <property type="entry name" value="LYSOZYME G"/>
    <property type="match status" value="1"/>
</dbReference>
<evidence type="ECO:0000256" key="8">
    <source>
        <dbReference type="ARBA" id="ARBA00023295"/>
    </source>
</evidence>
<keyword evidence="10" id="KW-0472">Membrane</keyword>
<keyword evidence="6" id="KW-0081">Bacteriolytic enzyme</keyword>
<evidence type="ECO:0000256" key="9">
    <source>
        <dbReference type="ARBA" id="ARBA00031262"/>
    </source>
</evidence>
<evidence type="ECO:0000256" key="1">
    <source>
        <dbReference type="ARBA" id="ARBA00000632"/>
    </source>
</evidence>
<dbReference type="PANTHER" id="PTHR31698">
    <property type="entry name" value="LYSOZYME G FAMILY MEMBER"/>
    <property type="match status" value="1"/>
</dbReference>
<keyword evidence="5" id="KW-0929">Antimicrobial</keyword>
<evidence type="ECO:0000256" key="6">
    <source>
        <dbReference type="ARBA" id="ARBA00022638"/>
    </source>
</evidence>
<evidence type="ECO:0000256" key="5">
    <source>
        <dbReference type="ARBA" id="ARBA00022529"/>
    </source>
</evidence>
<dbReference type="InterPro" id="IPR023346">
    <property type="entry name" value="Lysozyme-like_dom_sf"/>
</dbReference>
<accession>A0AAR2LX21</accession>
<dbReference type="AlphaFoldDB" id="A0AAR2LX21"/>
<dbReference type="GO" id="GO:0031640">
    <property type="term" value="P:killing of cells of another organism"/>
    <property type="evidence" value="ECO:0007669"/>
    <property type="project" value="UniProtKB-KW"/>
</dbReference>
<reference evidence="12" key="3">
    <citation type="submission" date="2025-09" db="UniProtKB">
        <authorList>
            <consortium name="Ensembl"/>
        </authorList>
    </citation>
    <scope>IDENTIFICATION</scope>
</reference>
<dbReference type="Pfam" id="PF01464">
    <property type="entry name" value="SLT"/>
    <property type="match status" value="1"/>
</dbReference>
<comment type="similarity">
    <text evidence="2">Belongs to the glycosyl hydrolase 23 family.</text>
</comment>
<evidence type="ECO:0000256" key="10">
    <source>
        <dbReference type="SAM" id="Phobius"/>
    </source>
</evidence>
<comment type="catalytic activity">
    <reaction evidence="1">
        <text>Hydrolysis of (1-&gt;4)-beta-linkages between N-acetylmuramic acid and N-acetyl-D-glucosamine residues in a peptidoglycan and between N-acetyl-D-glucosamine residues in chitodextrins.</text>
        <dbReference type="EC" id="3.2.1.17"/>
    </reaction>
</comment>
<dbReference type="PRINTS" id="PR00749">
    <property type="entry name" value="LYSOZYMEG"/>
</dbReference>
<proteinExistence type="inferred from homology"/>
<dbReference type="GO" id="GO:0005576">
    <property type="term" value="C:extracellular region"/>
    <property type="evidence" value="ECO:0007669"/>
    <property type="project" value="TreeGrafter"/>
</dbReference>
<dbReference type="InterPro" id="IPR008258">
    <property type="entry name" value="Transglycosylase_SLT_dom_1"/>
</dbReference>
<organism evidence="12 13">
    <name type="scientific">Pygocentrus nattereri</name>
    <name type="common">Red-bellied piranha</name>
    <dbReference type="NCBI Taxonomy" id="42514"/>
    <lineage>
        <taxon>Eukaryota</taxon>
        <taxon>Metazoa</taxon>
        <taxon>Chordata</taxon>
        <taxon>Craniata</taxon>
        <taxon>Vertebrata</taxon>
        <taxon>Euteleostomi</taxon>
        <taxon>Actinopterygii</taxon>
        <taxon>Neopterygii</taxon>
        <taxon>Teleostei</taxon>
        <taxon>Ostariophysi</taxon>
        <taxon>Characiformes</taxon>
        <taxon>Characoidei</taxon>
        <taxon>Pygocentrus</taxon>
    </lineage>
</organism>
<dbReference type="Ensembl" id="ENSPNAT00000050567.1">
    <property type="protein sequence ID" value="ENSPNAP00000079294.1"/>
    <property type="gene ID" value="ENSPNAG00000000322.2"/>
</dbReference>
<keyword evidence="8" id="KW-0326">Glycosidase</keyword>
<dbReference type="GO" id="GO:0009253">
    <property type="term" value="P:peptidoglycan catabolic process"/>
    <property type="evidence" value="ECO:0007669"/>
    <property type="project" value="InterPro"/>
</dbReference>
<keyword evidence="7" id="KW-0378">Hydrolase</keyword>
<dbReference type="CDD" id="cd01021">
    <property type="entry name" value="GEWL"/>
    <property type="match status" value="1"/>
</dbReference>
<dbReference type="Gene3D" id="1.10.530.10">
    <property type="match status" value="1"/>
</dbReference>
<feature type="transmembrane region" description="Helical" evidence="10">
    <location>
        <begin position="27"/>
        <end position="48"/>
    </location>
</feature>
<keyword evidence="10" id="KW-0812">Transmembrane</keyword>
<reference evidence="12" key="2">
    <citation type="submission" date="2025-08" db="UniProtKB">
        <authorList>
            <consortium name="Ensembl"/>
        </authorList>
    </citation>
    <scope>IDENTIFICATION</scope>
</reference>
<reference evidence="12 13" key="1">
    <citation type="submission" date="2020-10" db="EMBL/GenBank/DDBJ databases">
        <title>Pygocentrus nattereri (red-bellied piranha) genome, fPygNat1, primary haplotype.</title>
        <authorList>
            <person name="Myers G."/>
            <person name="Meyer A."/>
            <person name="Karagic N."/>
            <person name="Pippel M."/>
            <person name="Winkler S."/>
            <person name="Tracey A."/>
            <person name="Wood J."/>
            <person name="Formenti G."/>
            <person name="Howe K."/>
            <person name="Fedrigo O."/>
            <person name="Jarvis E.D."/>
        </authorList>
    </citation>
    <scope>NUCLEOTIDE SEQUENCE [LARGE SCALE GENOMIC DNA]</scope>
</reference>
<dbReference type="SUPFAM" id="SSF53955">
    <property type="entry name" value="Lysozyme-like"/>
    <property type="match status" value="1"/>
</dbReference>
<dbReference type="Proteomes" id="UP001501920">
    <property type="component" value="Chromosome 20"/>
</dbReference>
<sequence length="207" mass="22632">MNNLNLKVILAGNETKEKSLFPKKVDIQLITTSLLTFYSLVFYFRIFYSSIQYSGVPASHALAEEDADRMKNFKNSIFNVAKNKGIDPAVIAAIISRETRAGNVLPSSGWNEGGVAFGIMQVVARCNSPKGGKDSEEHITQAAGILIDFINSMNKSWPPALQYKGGIAAYNCGPGAVTSQDMDQNTEGGDYANDVVARAQWYKHHGY</sequence>
<evidence type="ECO:0000256" key="2">
    <source>
        <dbReference type="ARBA" id="ARBA00008902"/>
    </source>
</evidence>
<name>A0AAR2LX21_PYGNA</name>
<evidence type="ECO:0000313" key="13">
    <source>
        <dbReference type="Proteomes" id="UP001501920"/>
    </source>
</evidence>
<dbReference type="GO" id="GO:0050830">
    <property type="term" value="P:defense response to Gram-positive bacterium"/>
    <property type="evidence" value="ECO:0007669"/>
    <property type="project" value="TreeGrafter"/>
</dbReference>
<dbReference type="GeneTree" id="ENSGT00390000017614"/>
<evidence type="ECO:0000256" key="4">
    <source>
        <dbReference type="ARBA" id="ARBA00016485"/>
    </source>
</evidence>
<dbReference type="GO" id="GO:0003796">
    <property type="term" value="F:lysozyme activity"/>
    <property type="evidence" value="ECO:0007669"/>
    <property type="project" value="UniProtKB-EC"/>
</dbReference>
<dbReference type="EC" id="3.2.1.17" evidence="3"/>
<protein>
    <recommendedName>
        <fullName evidence="4">Lysozyme g</fullName>
        <ecNumber evidence="3">3.2.1.17</ecNumber>
    </recommendedName>
    <alternativeName>
        <fullName evidence="9">1,4-beta-N-acetylmuramidase</fullName>
    </alternativeName>
</protein>
<evidence type="ECO:0000259" key="11">
    <source>
        <dbReference type="Pfam" id="PF01464"/>
    </source>
</evidence>
<evidence type="ECO:0000256" key="7">
    <source>
        <dbReference type="ARBA" id="ARBA00022801"/>
    </source>
</evidence>
<evidence type="ECO:0000313" key="12">
    <source>
        <dbReference type="Ensembl" id="ENSPNAP00000079294.1"/>
    </source>
</evidence>
<feature type="domain" description="Transglycosylase SLT" evidence="11">
    <location>
        <begin position="77"/>
        <end position="186"/>
    </location>
</feature>
<keyword evidence="13" id="KW-1185">Reference proteome</keyword>
<evidence type="ECO:0000256" key="3">
    <source>
        <dbReference type="ARBA" id="ARBA00012732"/>
    </source>
</evidence>
<keyword evidence="10" id="KW-1133">Transmembrane helix</keyword>
<dbReference type="InterPro" id="IPR002152">
    <property type="entry name" value="Glyco_hydro_23"/>
</dbReference>